<name>A0AAW5UIR5_9BACT</name>
<evidence type="ECO:0008006" key="5">
    <source>
        <dbReference type="Google" id="ProtNLM"/>
    </source>
</evidence>
<protein>
    <recommendedName>
        <fullName evidence="5">Inner membrane protein</fullName>
    </recommendedName>
</protein>
<dbReference type="RefSeq" id="WP_264949250.1">
    <property type="nucleotide sequence ID" value="NZ_JAPDVB010000001.1"/>
</dbReference>
<keyword evidence="2" id="KW-0732">Signal</keyword>
<evidence type="ECO:0000256" key="1">
    <source>
        <dbReference type="SAM" id="Phobius"/>
    </source>
</evidence>
<evidence type="ECO:0000256" key="2">
    <source>
        <dbReference type="SAM" id="SignalP"/>
    </source>
</evidence>
<feature type="signal peptide" evidence="2">
    <location>
        <begin position="1"/>
        <end position="19"/>
    </location>
</feature>
<sequence>MKRFLLSSFLALVSYCMYAIDPNGARVDFGASQGDSGSLVFMALVGMVLFPFVAFVYLSGKDKNFKWGCLSLAGIPLSVFVLFKSCTGW</sequence>
<gene>
    <name evidence="3" type="ORF">ONT01_12005</name>
</gene>
<dbReference type="Proteomes" id="UP001208620">
    <property type="component" value="Unassembled WGS sequence"/>
</dbReference>
<accession>A0AAW5UIR5</accession>
<proteinExistence type="predicted"/>
<evidence type="ECO:0000313" key="4">
    <source>
        <dbReference type="Proteomes" id="UP001208620"/>
    </source>
</evidence>
<comment type="caution">
    <text evidence="3">The sequence shown here is derived from an EMBL/GenBank/DDBJ whole genome shotgun (WGS) entry which is preliminary data.</text>
</comment>
<organism evidence="3 4">
    <name type="scientific">Segatella copri</name>
    <dbReference type="NCBI Taxonomy" id="165179"/>
    <lineage>
        <taxon>Bacteria</taxon>
        <taxon>Pseudomonadati</taxon>
        <taxon>Bacteroidota</taxon>
        <taxon>Bacteroidia</taxon>
        <taxon>Bacteroidales</taxon>
        <taxon>Prevotellaceae</taxon>
        <taxon>Segatella</taxon>
    </lineage>
</organism>
<keyword evidence="1" id="KW-0812">Transmembrane</keyword>
<keyword evidence="1" id="KW-0472">Membrane</keyword>
<feature type="transmembrane region" description="Helical" evidence="1">
    <location>
        <begin position="65"/>
        <end position="83"/>
    </location>
</feature>
<evidence type="ECO:0000313" key="3">
    <source>
        <dbReference type="EMBL" id="MCW4138478.1"/>
    </source>
</evidence>
<dbReference type="EMBL" id="JAPDVD010000001">
    <property type="protein sequence ID" value="MCW4138478.1"/>
    <property type="molecule type" value="Genomic_DNA"/>
</dbReference>
<feature type="chain" id="PRO_5043767414" description="Inner membrane protein" evidence="2">
    <location>
        <begin position="20"/>
        <end position="89"/>
    </location>
</feature>
<keyword evidence="1" id="KW-1133">Transmembrane helix</keyword>
<feature type="transmembrane region" description="Helical" evidence="1">
    <location>
        <begin position="38"/>
        <end position="58"/>
    </location>
</feature>
<dbReference type="AlphaFoldDB" id="A0AAW5UIR5"/>
<reference evidence="3" key="1">
    <citation type="submission" date="2022-11" db="EMBL/GenBank/DDBJ databases">
        <title>Genomic repertoires linked with pathogenic potency of arthritogenic Prevotella copri isolated from the gut of rheumatoid arthritis patients.</title>
        <authorList>
            <person name="Nii T."/>
            <person name="Maeda Y."/>
            <person name="Motooka D."/>
            <person name="Naito M."/>
            <person name="Matsumoto Y."/>
            <person name="Ogawa T."/>
            <person name="Oguro-Igashira E."/>
            <person name="Kishikawa T."/>
            <person name="Yamashita M."/>
            <person name="Koizumi S."/>
            <person name="Kurakawa T."/>
            <person name="Okumura R."/>
            <person name="Kayama H."/>
            <person name="Murakami M."/>
            <person name="Sakaguchi T."/>
            <person name="Das B."/>
            <person name="Nakamura S."/>
            <person name="Okada Y."/>
            <person name="Kumanogoh A."/>
            <person name="Takeda K."/>
        </authorList>
    </citation>
    <scope>NUCLEOTIDE SEQUENCE</scope>
    <source>
        <strain evidence="3">H105_2-2</strain>
    </source>
</reference>